<dbReference type="Pfam" id="PF04082">
    <property type="entry name" value="Fungal_trans"/>
    <property type="match status" value="1"/>
</dbReference>
<evidence type="ECO:0000313" key="8">
    <source>
        <dbReference type="EMBL" id="KAF4959009.1"/>
    </source>
</evidence>
<evidence type="ECO:0000256" key="2">
    <source>
        <dbReference type="ARBA" id="ARBA00022723"/>
    </source>
</evidence>
<dbReference type="PANTHER" id="PTHR47338:SF16">
    <property type="entry name" value="TRANSCRIPTION FACTOR, PUTATIVE (AFU_ORTHOLOGUE AFUA_2G09360)-RELATED"/>
    <property type="match status" value="1"/>
</dbReference>
<gene>
    <name evidence="8" type="ORF">FSARC_10846</name>
</gene>
<dbReference type="InterPro" id="IPR036864">
    <property type="entry name" value="Zn2-C6_fun-type_DNA-bd_sf"/>
</dbReference>
<keyword evidence="3" id="KW-0805">Transcription regulation</keyword>
<dbReference type="Gene3D" id="4.10.240.10">
    <property type="entry name" value="Zn(2)-C6 fungal-type DNA-binding domain"/>
    <property type="match status" value="1"/>
</dbReference>
<dbReference type="Pfam" id="PF00172">
    <property type="entry name" value="Zn_clus"/>
    <property type="match status" value="1"/>
</dbReference>
<organism evidence="8 9">
    <name type="scientific">Fusarium sarcochroum</name>
    <dbReference type="NCBI Taxonomy" id="1208366"/>
    <lineage>
        <taxon>Eukaryota</taxon>
        <taxon>Fungi</taxon>
        <taxon>Dikarya</taxon>
        <taxon>Ascomycota</taxon>
        <taxon>Pezizomycotina</taxon>
        <taxon>Sordariomycetes</taxon>
        <taxon>Hypocreomycetidae</taxon>
        <taxon>Hypocreales</taxon>
        <taxon>Nectriaceae</taxon>
        <taxon>Fusarium</taxon>
        <taxon>Fusarium lateritium species complex</taxon>
    </lineage>
</organism>
<keyword evidence="2" id="KW-0479">Metal-binding</keyword>
<feature type="region of interest" description="Disordered" evidence="6">
    <location>
        <begin position="42"/>
        <end position="67"/>
    </location>
</feature>
<keyword evidence="9" id="KW-1185">Reference proteome</keyword>
<dbReference type="InterPro" id="IPR007219">
    <property type="entry name" value="XnlR_reg_dom"/>
</dbReference>
<evidence type="ECO:0000313" key="9">
    <source>
        <dbReference type="Proteomes" id="UP000622797"/>
    </source>
</evidence>
<dbReference type="GO" id="GO:0008270">
    <property type="term" value="F:zinc ion binding"/>
    <property type="evidence" value="ECO:0007669"/>
    <property type="project" value="InterPro"/>
</dbReference>
<name>A0A8H4TJP3_9HYPO</name>
<reference evidence="8" key="2">
    <citation type="submission" date="2020-05" db="EMBL/GenBank/DDBJ databases">
        <authorList>
            <person name="Kim H.-S."/>
            <person name="Proctor R.H."/>
            <person name="Brown D.W."/>
        </authorList>
    </citation>
    <scope>NUCLEOTIDE SEQUENCE</scope>
    <source>
        <strain evidence="8">NRRL 20472</strain>
    </source>
</reference>
<dbReference type="GO" id="GO:0003677">
    <property type="term" value="F:DNA binding"/>
    <property type="evidence" value="ECO:0007669"/>
    <property type="project" value="InterPro"/>
</dbReference>
<dbReference type="OrthoDB" id="1924787at2759"/>
<keyword evidence="5" id="KW-0539">Nucleus</keyword>
<evidence type="ECO:0000256" key="6">
    <source>
        <dbReference type="SAM" id="MobiDB-lite"/>
    </source>
</evidence>
<dbReference type="Proteomes" id="UP000622797">
    <property type="component" value="Unassembled WGS sequence"/>
</dbReference>
<dbReference type="AlphaFoldDB" id="A0A8H4TJP3"/>
<accession>A0A8H4TJP3</accession>
<sequence length="531" mass="60155">MRPPKACHGCRQSKRKCTRRSGQVGDGCDQCQAKNLKCTGSIPRPSVRQHPLLPSTTSPTDTTEDDSVHVSNDVAARLVGFFLTKLHNRPHSLFHPATLQTQVQDGSIHKGLLLAICSTGARFDEDEEIRSLENSYMDESKRLLLADLENICIENVQTCILIANLYAAHLNPSSETLFFRIAINLLQIMDAGTCPAATTLIDREIRRRAWWTLYMADRWSSSSLGLPPQIRDTDLAVDLPMNEAMFESLTPDETKLNVPWQPGLWAHKISLVRLFGPIQDLNHRSVYGNVSAQELESSVASLSRLLEDWEWTIPHDVRMSPENLEHHIQRGHGGAFVALHLGYHHYATLLYFRFLEPAASSSPFAALYRDKCKFHASSYSDLVKLARQKENCEVIYPTVGHMAVVSSSVLLHTLLFSDEQDLQSARDALNANFEAILELRKYWPNTAPMIHRLVTFQNFCLLSTDYRTHQLDGWMLRFLIEYSLPLAEKDVAPVTSGMDLDMDSFSARTQAVTEQGRYTTFEIEDYPYEEM</sequence>
<comment type="subcellular location">
    <subcellularLocation>
        <location evidence="1">Nucleus</location>
    </subcellularLocation>
</comment>
<protein>
    <recommendedName>
        <fullName evidence="7">Zn(2)-C6 fungal-type domain-containing protein</fullName>
    </recommendedName>
</protein>
<dbReference type="GO" id="GO:0000981">
    <property type="term" value="F:DNA-binding transcription factor activity, RNA polymerase II-specific"/>
    <property type="evidence" value="ECO:0007669"/>
    <property type="project" value="InterPro"/>
</dbReference>
<evidence type="ECO:0000259" key="7">
    <source>
        <dbReference type="PROSITE" id="PS00463"/>
    </source>
</evidence>
<evidence type="ECO:0000256" key="3">
    <source>
        <dbReference type="ARBA" id="ARBA00023015"/>
    </source>
</evidence>
<feature type="domain" description="Zn(2)-C6 fungal-type" evidence="7">
    <location>
        <begin position="6"/>
        <end position="38"/>
    </location>
</feature>
<evidence type="ECO:0000256" key="4">
    <source>
        <dbReference type="ARBA" id="ARBA00023163"/>
    </source>
</evidence>
<keyword evidence="4" id="KW-0804">Transcription</keyword>
<dbReference type="InterPro" id="IPR001138">
    <property type="entry name" value="Zn2Cys6_DnaBD"/>
</dbReference>
<evidence type="ECO:0000256" key="5">
    <source>
        <dbReference type="ARBA" id="ARBA00023242"/>
    </source>
</evidence>
<evidence type="ECO:0000256" key="1">
    <source>
        <dbReference type="ARBA" id="ARBA00004123"/>
    </source>
</evidence>
<dbReference type="PROSITE" id="PS00463">
    <property type="entry name" value="ZN2_CY6_FUNGAL_1"/>
    <property type="match status" value="1"/>
</dbReference>
<proteinExistence type="predicted"/>
<dbReference type="SMART" id="SM00906">
    <property type="entry name" value="Fungal_trans"/>
    <property type="match status" value="1"/>
</dbReference>
<dbReference type="GO" id="GO:0006351">
    <property type="term" value="P:DNA-templated transcription"/>
    <property type="evidence" value="ECO:0007669"/>
    <property type="project" value="InterPro"/>
</dbReference>
<dbReference type="InterPro" id="IPR050815">
    <property type="entry name" value="TF_fung"/>
</dbReference>
<dbReference type="CDD" id="cd00067">
    <property type="entry name" value="GAL4"/>
    <property type="match status" value="1"/>
</dbReference>
<dbReference type="EMBL" id="JABEXW010000673">
    <property type="protein sequence ID" value="KAF4959009.1"/>
    <property type="molecule type" value="Genomic_DNA"/>
</dbReference>
<reference evidence="8" key="1">
    <citation type="journal article" date="2020" name="BMC Genomics">
        <title>Correction to: Identification and distribution of gene clusters required for synthesis of sphingolipid metabolism inhibitors in diverse species of the filamentous fungus Fusarium.</title>
        <authorList>
            <person name="Kim H.S."/>
            <person name="Lohmar J.M."/>
            <person name="Busman M."/>
            <person name="Brown D.W."/>
            <person name="Naumann T.A."/>
            <person name="Divon H.H."/>
            <person name="Lysoe E."/>
            <person name="Uhlig S."/>
            <person name="Proctor R.H."/>
        </authorList>
    </citation>
    <scope>NUCLEOTIDE SEQUENCE</scope>
    <source>
        <strain evidence="8">NRRL 20472</strain>
    </source>
</reference>
<dbReference type="GO" id="GO:0005634">
    <property type="term" value="C:nucleus"/>
    <property type="evidence" value="ECO:0007669"/>
    <property type="project" value="UniProtKB-SubCell"/>
</dbReference>
<dbReference type="PANTHER" id="PTHR47338">
    <property type="entry name" value="ZN(II)2CYS6 TRANSCRIPTION FACTOR (EUROFUNG)-RELATED"/>
    <property type="match status" value="1"/>
</dbReference>
<dbReference type="SUPFAM" id="SSF57701">
    <property type="entry name" value="Zn2/Cys6 DNA-binding domain"/>
    <property type="match status" value="1"/>
</dbReference>
<comment type="caution">
    <text evidence="8">The sequence shown here is derived from an EMBL/GenBank/DDBJ whole genome shotgun (WGS) entry which is preliminary data.</text>
</comment>
<dbReference type="CDD" id="cd12148">
    <property type="entry name" value="fungal_TF_MHR"/>
    <property type="match status" value="1"/>
</dbReference>
<feature type="compositionally biased region" description="Low complexity" evidence="6">
    <location>
        <begin position="51"/>
        <end position="61"/>
    </location>
</feature>